<dbReference type="Gene3D" id="1.10.8.430">
    <property type="entry name" value="Helical domain of apoptotic protease-activating factors"/>
    <property type="match status" value="1"/>
</dbReference>
<dbReference type="AlphaFoldDB" id="A0AAQ3TTV1"/>
<name>A0AAQ3TTV1_PASNO</name>
<dbReference type="InterPro" id="IPR056789">
    <property type="entry name" value="LRR_R13L1-DRL21"/>
</dbReference>
<feature type="domain" description="Disease resistance protein winged helix" evidence="9">
    <location>
        <begin position="500"/>
        <end position="572"/>
    </location>
</feature>
<evidence type="ECO:0000259" key="9">
    <source>
        <dbReference type="Pfam" id="PF23559"/>
    </source>
</evidence>
<dbReference type="InterPro" id="IPR036388">
    <property type="entry name" value="WH-like_DNA-bd_sf"/>
</dbReference>
<dbReference type="GO" id="GO:0051707">
    <property type="term" value="P:response to other organism"/>
    <property type="evidence" value="ECO:0007669"/>
    <property type="project" value="UniProtKB-ARBA"/>
</dbReference>
<gene>
    <name evidence="11" type="ORF">U9M48_026968</name>
</gene>
<dbReference type="Pfam" id="PF23559">
    <property type="entry name" value="WHD_DRP"/>
    <property type="match status" value="1"/>
</dbReference>
<dbReference type="SUPFAM" id="SSF52058">
    <property type="entry name" value="L domain-like"/>
    <property type="match status" value="1"/>
</dbReference>
<comment type="similarity">
    <text evidence="1">Belongs to the disease resistance NB-LRR family.</text>
</comment>
<reference evidence="11 12" key="1">
    <citation type="submission" date="2024-02" db="EMBL/GenBank/DDBJ databases">
        <title>High-quality chromosome-scale genome assembly of Pensacola bahiagrass (Paspalum notatum Flugge var. saurae).</title>
        <authorList>
            <person name="Vega J.M."/>
            <person name="Podio M."/>
            <person name="Orjuela J."/>
            <person name="Siena L.A."/>
            <person name="Pessino S.C."/>
            <person name="Combes M.C."/>
            <person name="Mariac C."/>
            <person name="Albertini E."/>
            <person name="Pupilli F."/>
            <person name="Ortiz J.P.A."/>
            <person name="Leblanc O."/>
        </authorList>
    </citation>
    <scope>NUCLEOTIDE SEQUENCE [LARGE SCALE GENOMIC DNA]</scope>
    <source>
        <strain evidence="11">R1</strain>
        <tissue evidence="11">Leaf</tissue>
    </source>
</reference>
<dbReference type="Gene3D" id="3.80.10.10">
    <property type="entry name" value="Ribonuclease Inhibitor"/>
    <property type="match status" value="2"/>
</dbReference>
<dbReference type="InterPro" id="IPR032675">
    <property type="entry name" value="LRR_dom_sf"/>
</dbReference>
<evidence type="ECO:0000259" key="7">
    <source>
        <dbReference type="Pfam" id="PF00931"/>
    </source>
</evidence>
<evidence type="ECO:0000256" key="3">
    <source>
        <dbReference type="ARBA" id="ARBA00022737"/>
    </source>
</evidence>
<dbReference type="EMBL" id="CP144750">
    <property type="protein sequence ID" value="WVZ79388.1"/>
    <property type="molecule type" value="Genomic_DNA"/>
</dbReference>
<dbReference type="Pfam" id="PF18052">
    <property type="entry name" value="Rx_N"/>
    <property type="match status" value="1"/>
</dbReference>
<feature type="domain" description="NB-ARC" evidence="7">
    <location>
        <begin position="259"/>
        <end position="420"/>
    </location>
</feature>
<dbReference type="SUPFAM" id="SSF52540">
    <property type="entry name" value="P-loop containing nucleoside triphosphate hydrolases"/>
    <property type="match status" value="1"/>
</dbReference>
<dbReference type="GO" id="GO:0043531">
    <property type="term" value="F:ADP binding"/>
    <property type="evidence" value="ECO:0007669"/>
    <property type="project" value="InterPro"/>
</dbReference>
<keyword evidence="12" id="KW-1185">Reference proteome</keyword>
<dbReference type="PANTHER" id="PTHR36766:SF40">
    <property type="entry name" value="DISEASE RESISTANCE PROTEIN RGA3"/>
    <property type="match status" value="1"/>
</dbReference>
<dbReference type="Gene3D" id="1.10.10.10">
    <property type="entry name" value="Winged helix-like DNA-binding domain superfamily/Winged helix DNA-binding domain"/>
    <property type="match status" value="1"/>
</dbReference>
<evidence type="ECO:0000313" key="11">
    <source>
        <dbReference type="EMBL" id="WVZ79388.1"/>
    </source>
</evidence>
<evidence type="ECO:0000256" key="1">
    <source>
        <dbReference type="ARBA" id="ARBA00008894"/>
    </source>
</evidence>
<evidence type="ECO:0000259" key="10">
    <source>
        <dbReference type="Pfam" id="PF25019"/>
    </source>
</evidence>
<dbReference type="GO" id="GO:0005524">
    <property type="term" value="F:ATP binding"/>
    <property type="evidence" value="ECO:0007669"/>
    <property type="project" value="UniProtKB-KW"/>
</dbReference>
<feature type="domain" description="R13L1/DRL21-like LRR repeat region" evidence="10">
    <location>
        <begin position="756"/>
        <end position="862"/>
    </location>
</feature>
<organism evidence="11 12">
    <name type="scientific">Paspalum notatum var. saurae</name>
    <dbReference type="NCBI Taxonomy" id="547442"/>
    <lineage>
        <taxon>Eukaryota</taxon>
        <taxon>Viridiplantae</taxon>
        <taxon>Streptophyta</taxon>
        <taxon>Embryophyta</taxon>
        <taxon>Tracheophyta</taxon>
        <taxon>Spermatophyta</taxon>
        <taxon>Magnoliopsida</taxon>
        <taxon>Liliopsida</taxon>
        <taxon>Poales</taxon>
        <taxon>Poaceae</taxon>
        <taxon>PACMAD clade</taxon>
        <taxon>Panicoideae</taxon>
        <taxon>Andropogonodae</taxon>
        <taxon>Paspaleae</taxon>
        <taxon>Paspalinae</taxon>
        <taxon>Paspalum</taxon>
    </lineage>
</organism>
<evidence type="ECO:0000256" key="4">
    <source>
        <dbReference type="ARBA" id="ARBA00022741"/>
    </source>
</evidence>
<evidence type="ECO:0000256" key="5">
    <source>
        <dbReference type="ARBA" id="ARBA00022821"/>
    </source>
</evidence>
<sequence>MKDDFSPTSPDALLTSTHTNRAQSSFFSQSRVKDKIKSIWHHLASGITPLLKMGAELTVTGWFLSPIIREMQDTALAYIKGQVSWKKDQEKDLERLDTILTEILTIVDVIEKREIKDGNQRRLLSILKDAIYSAVDVLDSFQYMVLKSKVDSQSVVSCATSSCIYLGKRLIGTDKFRWKLADILEKLGEVKTTADTLLKVVNFDNATAKLLPVTRLRVTSPLKENSSIYGRRDELDKLRDMLFEISDSNADAPGPSDSSINVISIVGVGGVGKTSLAQLAFIDEQIRMNFNLRMWVSVSDTYDEIRLTRDILESLTDANYHTVTEFDKLQNALREKIDAKKFLLILDDVWYDEDKTKWENELLWSKVLSSLNTGLEGSKILVTTRADKACNILHARTPPLRLGGLDRDNYWLLFRNYAFGDKYPVQFPELKEIGIQIAKRLNGLPLAAKIIGRLLNSDLDASHWKKVLESDLSDDVMKVLRLSYQHLPVQLKLCFSFCSLFPKDWRFDPKRLTEMWIAQGFVQREDSYDTDSNIEDIAKDYFNELVQRSFFERSLLDLPTEYVMHDLINDLARSVSKDEYFRIENDKQKEIPPNIRHLSISANLLGSMKKAVLRNLRTLIVWRKTWPCLEFSLPDDVFKKSKSIRVLDMSGCCLERFPTSVEGLKHLRYFAFRVPKRPWQTSLARLYHMEVLVTRGHSCQVSECVNLPANMKRNLPKLRKALLLNVGGATMSGLGGQTLLHGQGEFHVRKESGYRLGELKEMNNIRGQFKIRFLENVEHQQEAVNAFLDCKEHIEFLELEWSIHARALTSDLDYGVLSALRPHPDLKRLKITGYRGTRSPTWFETNWLTALSSVILDNCMGWLIFVVSSHSFLSDLNSEQLNHVAELNLKNCTDPMPAGGFHGLSSLEVFRISDCPMLFSSNCIEDQDTNFLPPSICHLEIAASNVQSSLLQKYLQGLTCLSTLVLDSCHSMISLSFACGPHLTALEKINIRDCDDLASLDGFGNLGALRELVIAKCQNFCSLPADLNTVGSLNKLVICQCPLMRFLPGGGLPVSMRTILLSGCHPELDSELQRKEGAEWSKIVHIPEKKLEVGLDDLLTIFPNSSS</sequence>
<dbReference type="Proteomes" id="UP001341281">
    <property type="component" value="Chromosome 06"/>
</dbReference>
<dbReference type="InterPro" id="IPR042197">
    <property type="entry name" value="Apaf_helical"/>
</dbReference>
<keyword evidence="3" id="KW-0677">Repeat</keyword>
<dbReference type="InterPro" id="IPR041118">
    <property type="entry name" value="Rx_N"/>
</dbReference>
<dbReference type="InterPro" id="IPR002182">
    <property type="entry name" value="NB-ARC"/>
</dbReference>
<dbReference type="PANTHER" id="PTHR36766">
    <property type="entry name" value="PLANT BROAD-SPECTRUM MILDEW RESISTANCE PROTEIN RPW8"/>
    <property type="match status" value="1"/>
</dbReference>
<keyword evidence="5" id="KW-0611">Plant defense</keyword>
<dbReference type="GO" id="GO:0006952">
    <property type="term" value="P:defense response"/>
    <property type="evidence" value="ECO:0007669"/>
    <property type="project" value="UniProtKB-KW"/>
</dbReference>
<dbReference type="Gene3D" id="3.40.50.300">
    <property type="entry name" value="P-loop containing nucleotide triphosphate hydrolases"/>
    <property type="match status" value="1"/>
</dbReference>
<feature type="domain" description="Disease resistance N-terminal" evidence="8">
    <location>
        <begin position="78"/>
        <end position="155"/>
    </location>
</feature>
<proteinExistence type="inferred from homology"/>
<evidence type="ECO:0000256" key="2">
    <source>
        <dbReference type="ARBA" id="ARBA00022614"/>
    </source>
</evidence>
<keyword evidence="2" id="KW-0433">Leucine-rich repeat</keyword>
<evidence type="ECO:0008006" key="13">
    <source>
        <dbReference type="Google" id="ProtNLM"/>
    </source>
</evidence>
<evidence type="ECO:0000256" key="6">
    <source>
        <dbReference type="ARBA" id="ARBA00022840"/>
    </source>
</evidence>
<dbReference type="InterPro" id="IPR058922">
    <property type="entry name" value="WHD_DRP"/>
</dbReference>
<keyword evidence="4" id="KW-0547">Nucleotide-binding</keyword>
<dbReference type="PRINTS" id="PR00364">
    <property type="entry name" value="DISEASERSIST"/>
</dbReference>
<dbReference type="InterPro" id="IPR027417">
    <property type="entry name" value="P-loop_NTPase"/>
</dbReference>
<keyword evidence="6" id="KW-0067">ATP-binding</keyword>
<protein>
    <recommendedName>
        <fullName evidence="13">NB-ARC domain-containing protein</fullName>
    </recommendedName>
</protein>
<evidence type="ECO:0000259" key="8">
    <source>
        <dbReference type="Pfam" id="PF18052"/>
    </source>
</evidence>
<dbReference type="Pfam" id="PF25019">
    <property type="entry name" value="LRR_R13L1-DRL21"/>
    <property type="match status" value="1"/>
</dbReference>
<dbReference type="Pfam" id="PF00931">
    <property type="entry name" value="NB-ARC"/>
    <property type="match status" value="1"/>
</dbReference>
<evidence type="ECO:0000313" key="12">
    <source>
        <dbReference type="Proteomes" id="UP001341281"/>
    </source>
</evidence>
<accession>A0AAQ3TTV1</accession>